<dbReference type="Gramene" id="ONI17940">
    <property type="protein sequence ID" value="ONI17940"/>
    <property type="gene ID" value="PRUPE_3G187400"/>
</dbReference>
<reference evidence="3 4" key="1">
    <citation type="journal article" date="2013" name="Nat. Genet.">
        <title>The high-quality draft genome of peach (Prunus persica) identifies unique patterns of genetic diversity, domestication and genome evolution.</title>
        <authorList>
            <consortium name="International Peach Genome Initiative"/>
            <person name="Verde I."/>
            <person name="Abbott A.G."/>
            <person name="Scalabrin S."/>
            <person name="Jung S."/>
            <person name="Shu S."/>
            <person name="Marroni F."/>
            <person name="Zhebentyayeva T."/>
            <person name="Dettori M.T."/>
            <person name="Grimwood J."/>
            <person name="Cattonaro F."/>
            <person name="Zuccolo A."/>
            <person name="Rossini L."/>
            <person name="Jenkins J."/>
            <person name="Vendramin E."/>
            <person name="Meisel L.A."/>
            <person name="Decroocq V."/>
            <person name="Sosinski B."/>
            <person name="Prochnik S."/>
            <person name="Mitros T."/>
            <person name="Policriti A."/>
            <person name="Cipriani G."/>
            <person name="Dondini L."/>
            <person name="Ficklin S."/>
            <person name="Goodstein D.M."/>
            <person name="Xuan P."/>
            <person name="Del Fabbro C."/>
            <person name="Aramini V."/>
            <person name="Copetti D."/>
            <person name="Gonzalez S."/>
            <person name="Horner D.S."/>
            <person name="Falchi R."/>
            <person name="Lucas S."/>
            <person name="Mica E."/>
            <person name="Maldonado J."/>
            <person name="Lazzari B."/>
            <person name="Bielenberg D."/>
            <person name="Pirona R."/>
            <person name="Miculan M."/>
            <person name="Barakat A."/>
            <person name="Testolin R."/>
            <person name="Stella A."/>
            <person name="Tartarini S."/>
            <person name="Tonutti P."/>
            <person name="Arus P."/>
            <person name="Orellana A."/>
            <person name="Wells C."/>
            <person name="Main D."/>
            <person name="Vizzotto G."/>
            <person name="Silva H."/>
            <person name="Salamini F."/>
            <person name="Schmutz J."/>
            <person name="Morgante M."/>
            <person name="Rokhsar D.S."/>
        </authorList>
    </citation>
    <scope>NUCLEOTIDE SEQUENCE [LARGE SCALE GENOMIC DNA]</scope>
    <source>
        <strain evidence="4">cv. Nemared</strain>
    </source>
</reference>
<accession>M5WYR7</accession>
<keyword evidence="2" id="KW-0808">Transferase</keyword>
<dbReference type="PANTHER" id="PTHR11926">
    <property type="entry name" value="GLUCOSYL/GLUCURONOSYL TRANSFERASES"/>
    <property type="match status" value="1"/>
</dbReference>
<proteinExistence type="inferred from homology"/>
<dbReference type="OrthoDB" id="5835829at2759"/>
<organism evidence="3 4">
    <name type="scientific">Prunus persica</name>
    <name type="common">Peach</name>
    <name type="synonym">Amygdalus persica</name>
    <dbReference type="NCBI Taxonomy" id="3760"/>
    <lineage>
        <taxon>Eukaryota</taxon>
        <taxon>Viridiplantae</taxon>
        <taxon>Streptophyta</taxon>
        <taxon>Embryophyta</taxon>
        <taxon>Tracheophyta</taxon>
        <taxon>Spermatophyta</taxon>
        <taxon>Magnoliopsida</taxon>
        <taxon>eudicotyledons</taxon>
        <taxon>Gunneridae</taxon>
        <taxon>Pentapetalae</taxon>
        <taxon>rosids</taxon>
        <taxon>fabids</taxon>
        <taxon>Rosales</taxon>
        <taxon>Rosaceae</taxon>
        <taxon>Amygdaloideae</taxon>
        <taxon>Amygdaleae</taxon>
        <taxon>Prunus</taxon>
    </lineage>
</organism>
<gene>
    <name evidence="3" type="ORF">PRUPE_3G187400</name>
</gene>
<dbReference type="AlphaFoldDB" id="M5WYR7"/>
<dbReference type="Gene3D" id="3.40.50.2000">
    <property type="entry name" value="Glycogen Phosphorylase B"/>
    <property type="match status" value="2"/>
</dbReference>
<evidence type="ECO:0000256" key="1">
    <source>
        <dbReference type="ARBA" id="ARBA00009995"/>
    </source>
</evidence>
<dbReference type="SUPFAM" id="SSF53756">
    <property type="entry name" value="UDP-Glycosyltransferase/glycogen phosphorylase"/>
    <property type="match status" value="1"/>
</dbReference>
<dbReference type="HOGENOM" id="CLU_001724_0_2_1"/>
<name>M5WYR7_PRUPE</name>
<dbReference type="FunFam" id="3.40.50.2000:FF:000122">
    <property type="entry name" value="Glycosyltransferase"/>
    <property type="match status" value="1"/>
</dbReference>
<dbReference type="Proteomes" id="UP000006882">
    <property type="component" value="Chromosome G3"/>
</dbReference>
<dbReference type="eggNOG" id="KOG1192">
    <property type="taxonomic scope" value="Eukaryota"/>
</dbReference>
<keyword evidence="4" id="KW-1185">Reference proteome</keyword>
<dbReference type="InterPro" id="IPR002213">
    <property type="entry name" value="UDP_glucos_trans"/>
</dbReference>
<dbReference type="EMBL" id="CM007653">
    <property type="protein sequence ID" value="ONI17940.1"/>
    <property type="molecule type" value="Genomic_DNA"/>
</dbReference>
<evidence type="ECO:0008006" key="5">
    <source>
        <dbReference type="Google" id="ProtNLM"/>
    </source>
</evidence>
<dbReference type="KEGG" id="pper:18781932"/>
<evidence type="ECO:0000256" key="2">
    <source>
        <dbReference type="ARBA" id="ARBA00022679"/>
    </source>
</evidence>
<dbReference type="CDD" id="cd03784">
    <property type="entry name" value="GT1_Gtf-like"/>
    <property type="match status" value="1"/>
</dbReference>
<dbReference type="GO" id="GO:0035251">
    <property type="term" value="F:UDP-glucosyltransferase activity"/>
    <property type="evidence" value="ECO:0000318"/>
    <property type="project" value="GO_Central"/>
</dbReference>
<dbReference type="PANTHER" id="PTHR11926:SF1402">
    <property type="entry name" value="GLYCOSYLTRANSFERASE"/>
    <property type="match status" value="1"/>
</dbReference>
<sequence>MGNMKCIKRSNSIIILVPYPAQGHVTPMLKLASAFLSHGFKSVLVTPDHIHNQIVPKVEQNDKILCMPIPDGLDKDAPRDFFAIEKAMENTMPGHLESLVHQLDHHQDGDQVVCIVADLLASWAIDVANRCGVPSAGFWPAMLATYRLITAIPDMVRTGLISDTGFPKQLGGVCLPNQPMLSSEDLPWLIGTPASRKARFKFWKRTLDRSKTLPWLLVNSFPNEYCTNGEQQLDHHQLVKMNTQAQQPLVFPIGPLSKHTTIKNPSFWEEDTSCLTWLDKQNPNSVIYISFGSWVSPIGEAKVRSLALALEALGKPFLWVLGSSWLGGLPNGYLERVSRQGKVVSWAPQLEVLQHKAVGFYLAHCGWNSTMEAIQCQKPLLCYPVAGDQFVNCAYIVKVWRIGVKLIGFGQKDVEEGLKKVAEDAEMSNRLRKLNERTMGDEANLRAVANLSAFIDDQLKILTLGFSSNGVHDYDL</sequence>
<dbReference type="SMR" id="M5WYR7"/>
<evidence type="ECO:0000313" key="4">
    <source>
        <dbReference type="Proteomes" id="UP000006882"/>
    </source>
</evidence>
<comment type="similarity">
    <text evidence="1">Belongs to the UDP-glycosyltransferase family.</text>
</comment>
<evidence type="ECO:0000313" key="3">
    <source>
        <dbReference type="EMBL" id="ONI17940.1"/>
    </source>
</evidence>
<dbReference type="OMA" id="FAMENNM"/>
<protein>
    <recommendedName>
        <fullName evidence="5">Glycosyltransferase</fullName>
    </recommendedName>
</protein>
<dbReference type="Pfam" id="PF00201">
    <property type="entry name" value="UDPGT"/>
    <property type="match status" value="1"/>
</dbReference>